<dbReference type="EMBL" id="MATO01000016">
    <property type="protein sequence ID" value="OCS92404.1"/>
    <property type="molecule type" value="Genomic_DNA"/>
</dbReference>
<evidence type="ECO:0000313" key="5">
    <source>
        <dbReference type="Proteomes" id="UP000093482"/>
    </source>
</evidence>
<keyword evidence="2" id="KW-0732">Signal</keyword>
<dbReference type="InterPro" id="IPR017937">
    <property type="entry name" value="Thioredoxin_CS"/>
</dbReference>
<keyword evidence="5" id="KW-1185">Reference proteome</keyword>
<organism evidence="4 5">
    <name type="scientific">Caryophanon latum</name>
    <dbReference type="NCBI Taxonomy" id="33977"/>
    <lineage>
        <taxon>Bacteria</taxon>
        <taxon>Bacillati</taxon>
        <taxon>Bacillota</taxon>
        <taxon>Bacilli</taxon>
        <taxon>Bacillales</taxon>
        <taxon>Caryophanaceae</taxon>
        <taxon>Caryophanon</taxon>
    </lineage>
</organism>
<evidence type="ECO:0000256" key="2">
    <source>
        <dbReference type="SAM" id="SignalP"/>
    </source>
</evidence>
<dbReference type="RefSeq" id="WP_066462610.1">
    <property type="nucleotide sequence ID" value="NZ_MATO01000016.1"/>
</dbReference>
<dbReference type="PANTHER" id="PTHR42852:SF1">
    <property type="entry name" value="THIOREDOXIN-LIKE PROTEIN YNEN"/>
    <property type="match status" value="1"/>
</dbReference>
<keyword evidence="1" id="KW-1015">Disulfide bond</keyword>
<dbReference type="GO" id="GO:0016491">
    <property type="term" value="F:oxidoreductase activity"/>
    <property type="evidence" value="ECO:0007669"/>
    <property type="project" value="InterPro"/>
</dbReference>
<dbReference type="CDD" id="cd02966">
    <property type="entry name" value="TlpA_like_family"/>
    <property type="match status" value="1"/>
</dbReference>
<dbReference type="PROSITE" id="PS51352">
    <property type="entry name" value="THIOREDOXIN_2"/>
    <property type="match status" value="1"/>
</dbReference>
<dbReference type="PROSITE" id="PS51257">
    <property type="entry name" value="PROKAR_LIPOPROTEIN"/>
    <property type="match status" value="1"/>
</dbReference>
<gene>
    <name evidence="4" type="ORF">A6K76_07115</name>
</gene>
<feature type="signal peptide" evidence="2">
    <location>
        <begin position="1"/>
        <end position="21"/>
    </location>
</feature>
<dbReference type="Pfam" id="PF00578">
    <property type="entry name" value="AhpC-TSA"/>
    <property type="match status" value="1"/>
</dbReference>
<sequence>MRIVLMLFCSIVLASCSSAPAAVDEQAPHFTLSTLTGEELSLADVEGKRVMLNFWATWCAPCREEMPHMQQAYDESDVAIIAINRTDQDYGAQRVQSFVEEFGFTFPIVLDETGEVAKQYGVITIPTTIFIDEAGNVIERISGPVTAEQIDSYMQ</sequence>
<reference evidence="4 5" key="1">
    <citation type="submission" date="2016-07" db="EMBL/GenBank/DDBJ databases">
        <title>Caryophanon latum genome sequencing.</title>
        <authorList>
            <person name="Verma A."/>
            <person name="Pal Y."/>
            <person name="Krishnamurthi S."/>
        </authorList>
    </citation>
    <scope>NUCLEOTIDE SEQUENCE [LARGE SCALE GENOMIC DNA]</scope>
    <source>
        <strain evidence="4 5">DSM 14151</strain>
    </source>
</reference>
<dbReference type="InterPro" id="IPR036249">
    <property type="entry name" value="Thioredoxin-like_sf"/>
</dbReference>
<dbReference type="PROSITE" id="PS00194">
    <property type="entry name" value="THIOREDOXIN_1"/>
    <property type="match status" value="1"/>
</dbReference>
<dbReference type="InterPro" id="IPR000866">
    <property type="entry name" value="AhpC/TSA"/>
</dbReference>
<dbReference type="InterPro" id="IPR050553">
    <property type="entry name" value="Thioredoxin_ResA/DsbE_sf"/>
</dbReference>
<proteinExistence type="predicted"/>
<feature type="domain" description="Thioredoxin" evidence="3">
    <location>
        <begin position="21"/>
        <end position="155"/>
    </location>
</feature>
<evidence type="ECO:0000313" key="4">
    <source>
        <dbReference type="EMBL" id="OCS92404.1"/>
    </source>
</evidence>
<evidence type="ECO:0000256" key="1">
    <source>
        <dbReference type="ARBA" id="ARBA00023157"/>
    </source>
</evidence>
<dbReference type="AlphaFoldDB" id="A0A1C0YYY9"/>
<dbReference type="GO" id="GO:0016209">
    <property type="term" value="F:antioxidant activity"/>
    <property type="evidence" value="ECO:0007669"/>
    <property type="project" value="InterPro"/>
</dbReference>
<comment type="caution">
    <text evidence="4">The sequence shown here is derived from an EMBL/GenBank/DDBJ whole genome shotgun (WGS) entry which is preliminary data.</text>
</comment>
<protein>
    <recommendedName>
        <fullName evidence="3">Thioredoxin domain-containing protein</fullName>
    </recommendedName>
</protein>
<dbReference type="PANTHER" id="PTHR42852">
    <property type="entry name" value="THIOL:DISULFIDE INTERCHANGE PROTEIN DSBE"/>
    <property type="match status" value="1"/>
</dbReference>
<dbReference type="Gene3D" id="3.40.30.10">
    <property type="entry name" value="Glutaredoxin"/>
    <property type="match status" value="1"/>
</dbReference>
<feature type="chain" id="PRO_5008649313" description="Thioredoxin domain-containing protein" evidence="2">
    <location>
        <begin position="22"/>
        <end position="155"/>
    </location>
</feature>
<dbReference type="OrthoDB" id="25753at2"/>
<dbReference type="InterPro" id="IPR013766">
    <property type="entry name" value="Thioredoxin_domain"/>
</dbReference>
<dbReference type="SUPFAM" id="SSF52833">
    <property type="entry name" value="Thioredoxin-like"/>
    <property type="match status" value="1"/>
</dbReference>
<dbReference type="Proteomes" id="UP000093482">
    <property type="component" value="Unassembled WGS sequence"/>
</dbReference>
<evidence type="ECO:0000259" key="3">
    <source>
        <dbReference type="PROSITE" id="PS51352"/>
    </source>
</evidence>
<name>A0A1C0YYY9_9BACL</name>
<accession>A0A1C0YYY9</accession>